<accession>A0A1J5PSG0</accession>
<sequence>MVERRQRLRQIGSVGARFDAQRRLPHCGQHVLRIDQGANPRLQPQPLQAGSGQQDAGIPPFVELAQPGVEIAAQRFDAQLRKTRPDLRLPPQAGRAHHRARGHVGQAGMAAAHPGVARILAFHHGSERKPRRQIHRHILQRMHRQIGEALLHCHFEFLDEQPLAADLRQRPVENLVALGGHAENAHLASGIERLQQIAHVLGLPQGKAAFARGDDEGLRRSERGGSHVQILGVHRSLHAAFHFHILKRRFRRTAATQIASRCGRASCFSVWVR</sequence>
<proteinExistence type="predicted"/>
<reference evidence="1" key="1">
    <citation type="submission" date="2016-10" db="EMBL/GenBank/DDBJ databases">
        <title>Sequence of Gallionella enrichment culture.</title>
        <authorList>
            <person name="Poehlein A."/>
            <person name="Muehling M."/>
            <person name="Daniel R."/>
        </authorList>
    </citation>
    <scope>NUCLEOTIDE SEQUENCE</scope>
</reference>
<name>A0A1J5PSG0_9ZZZZ</name>
<dbReference type="EMBL" id="MLJW01002476">
    <property type="protein sequence ID" value="OIQ74534.1"/>
    <property type="molecule type" value="Genomic_DNA"/>
</dbReference>
<organism evidence="1">
    <name type="scientific">mine drainage metagenome</name>
    <dbReference type="NCBI Taxonomy" id="410659"/>
    <lineage>
        <taxon>unclassified sequences</taxon>
        <taxon>metagenomes</taxon>
        <taxon>ecological metagenomes</taxon>
    </lineage>
</organism>
<evidence type="ECO:0000313" key="1">
    <source>
        <dbReference type="EMBL" id="OIQ74534.1"/>
    </source>
</evidence>
<gene>
    <name evidence="1" type="ORF">GALL_438120</name>
</gene>
<dbReference type="AlphaFoldDB" id="A0A1J5PSG0"/>
<comment type="caution">
    <text evidence="1">The sequence shown here is derived from an EMBL/GenBank/DDBJ whole genome shotgun (WGS) entry which is preliminary data.</text>
</comment>
<protein>
    <submittedName>
        <fullName evidence="1">Uncharacterized protein</fullName>
    </submittedName>
</protein>